<organism evidence="4 5">
    <name type="scientific">Arabidopsis arenosa</name>
    <name type="common">Sand rock-cress</name>
    <name type="synonym">Cardaminopsis arenosa</name>
    <dbReference type="NCBI Taxonomy" id="38785"/>
    <lineage>
        <taxon>Eukaryota</taxon>
        <taxon>Viridiplantae</taxon>
        <taxon>Streptophyta</taxon>
        <taxon>Embryophyta</taxon>
        <taxon>Tracheophyta</taxon>
        <taxon>Spermatophyta</taxon>
        <taxon>Magnoliopsida</taxon>
        <taxon>eudicotyledons</taxon>
        <taxon>Gunneridae</taxon>
        <taxon>Pentapetalae</taxon>
        <taxon>rosids</taxon>
        <taxon>malvids</taxon>
        <taxon>Brassicales</taxon>
        <taxon>Brassicaceae</taxon>
        <taxon>Camelineae</taxon>
        <taxon>Arabidopsis</taxon>
    </lineage>
</organism>
<accession>A0A8S2AWY8</accession>
<dbReference type="PANTHER" id="PTHR31099">
    <property type="entry name" value="OS06G0165300 PROTEIN"/>
    <property type="match status" value="1"/>
</dbReference>
<feature type="region of interest" description="Disordered" evidence="2">
    <location>
        <begin position="386"/>
        <end position="453"/>
    </location>
</feature>
<name>A0A8S2AWY8_ARAAE</name>
<feature type="domain" description="DUF1204" evidence="3">
    <location>
        <begin position="527"/>
        <end position="693"/>
    </location>
</feature>
<dbReference type="PANTHER" id="PTHR31099:SF45">
    <property type="entry name" value="DUF1204 DOMAIN-CONTAINING PROTEIN-RELATED"/>
    <property type="match status" value="1"/>
</dbReference>
<dbReference type="EMBL" id="LR999458">
    <property type="protein sequence ID" value="CAE6224507.1"/>
    <property type="molecule type" value="Genomic_DNA"/>
</dbReference>
<dbReference type="Pfam" id="PF06721">
    <property type="entry name" value="DUF1204"/>
    <property type="match status" value="1"/>
</dbReference>
<feature type="compositionally biased region" description="Basic and acidic residues" evidence="2">
    <location>
        <begin position="386"/>
        <end position="404"/>
    </location>
</feature>
<keyword evidence="5" id="KW-1185">Reference proteome</keyword>
<evidence type="ECO:0000313" key="5">
    <source>
        <dbReference type="Proteomes" id="UP000682877"/>
    </source>
</evidence>
<dbReference type="Proteomes" id="UP000682877">
    <property type="component" value="Chromosome 8"/>
</dbReference>
<keyword evidence="1" id="KW-0175">Coiled coil</keyword>
<evidence type="ECO:0000259" key="3">
    <source>
        <dbReference type="Pfam" id="PF06721"/>
    </source>
</evidence>
<evidence type="ECO:0000256" key="2">
    <source>
        <dbReference type="SAM" id="MobiDB-lite"/>
    </source>
</evidence>
<dbReference type="InterPro" id="IPR009596">
    <property type="entry name" value="DUF1204"/>
</dbReference>
<sequence>MSRFPEDYVREELEVDEYRQLEQTLDGFGADQDAWIEQTEAGDTLADLNEEDAQYLDSLLAPENVEAGPSSSRRGKIFEHLVREVTPIVMGLRAPSTTTNPRKNRSRKAEAVIEESSTETCFSYGHGKSASTLDSLKKMFTQCQLPANVEFLVPEAHERPSDCPDGYICVYEPYFTECGLWFPLPEFLTSYCSRRNIAFSQLSVASIRNAVGLVIMAAEENIVVNLNLFEAVTTFSIGQKNPGIVCASSRRRFKIVYDARRKTNDWRKRYFFVKLNEASVEDIHLSCDNVWKMDPGFAERPDGLTDGDRSSLDILRAKRALSWPHVLDHFRTCSYSCLRMGDCVLPSYADQFDEDVAPLNGNGPQGLVNEAGQGVFVEAVVAEDARAEPEASRRARSAEVDAARARKKVSRGATGSAPPSAGGGRSRKRTSRRSPEAGPSNVGRSARREEPVREACEGVDHSFSFNYGAKNHMFHYDGDACAELASKIRGDFTEFPRVDSLLGADLYRDVARRNFQSMSQMNRLVGFYEEKVRAAMRENDLLKAALEAAKRSVAARTGDYESEKAKVGGLDLTISELREQLKAAKAKLASEVARLRKARDEIAAVERHKAEVEAADNHARIERLRKHIIGLRAQSIPKYTLCQVKGIQECLEKMINKGTVIPEERMARLAADRPAWQRRFDEIVVPDIFESDLEPLQVPPRDGARGANE</sequence>
<feature type="compositionally biased region" description="Low complexity" evidence="2">
    <location>
        <begin position="411"/>
        <end position="420"/>
    </location>
</feature>
<evidence type="ECO:0000256" key="1">
    <source>
        <dbReference type="SAM" id="Coils"/>
    </source>
</evidence>
<gene>
    <name evidence="4" type="ORF">AARE701A_LOCUS20759</name>
</gene>
<dbReference type="AlphaFoldDB" id="A0A8S2AWY8"/>
<proteinExistence type="predicted"/>
<evidence type="ECO:0000313" key="4">
    <source>
        <dbReference type="EMBL" id="CAE6224507.1"/>
    </source>
</evidence>
<protein>
    <recommendedName>
        <fullName evidence="3">DUF1204 domain-containing protein</fullName>
    </recommendedName>
</protein>
<feature type="coiled-coil region" evidence="1">
    <location>
        <begin position="532"/>
        <end position="615"/>
    </location>
</feature>
<reference evidence="4" key="1">
    <citation type="submission" date="2021-01" db="EMBL/GenBank/DDBJ databases">
        <authorList>
            <person name="Bezrukov I."/>
        </authorList>
    </citation>
    <scope>NUCLEOTIDE SEQUENCE</scope>
</reference>